<comment type="caution">
    <text evidence="2">The sequence shown here is derived from an EMBL/GenBank/DDBJ whole genome shotgun (WGS) entry which is preliminary data.</text>
</comment>
<name>A0AAN6Z629_9PEZI</name>
<accession>A0AAN6Z629</accession>
<dbReference type="GO" id="GO:0016747">
    <property type="term" value="F:acyltransferase activity, transferring groups other than amino-acyl groups"/>
    <property type="evidence" value="ECO:0007669"/>
    <property type="project" value="InterPro"/>
</dbReference>
<dbReference type="CDD" id="cd04301">
    <property type="entry name" value="NAT_SF"/>
    <property type="match status" value="1"/>
</dbReference>
<dbReference type="InterPro" id="IPR052523">
    <property type="entry name" value="Trichothecene_AcTrans"/>
</dbReference>
<dbReference type="Gene3D" id="3.40.630.30">
    <property type="match status" value="1"/>
</dbReference>
<proteinExistence type="predicted"/>
<dbReference type="RefSeq" id="XP_062650183.1">
    <property type="nucleotide sequence ID" value="XM_062788581.1"/>
</dbReference>
<dbReference type="PANTHER" id="PTHR42791">
    <property type="entry name" value="GNAT FAMILY ACETYLTRANSFERASE"/>
    <property type="match status" value="1"/>
</dbReference>
<organism evidence="2 3">
    <name type="scientific">Parathielavia appendiculata</name>
    <dbReference type="NCBI Taxonomy" id="2587402"/>
    <lineage>
        <taxon>Eukaryota</taxon>
        <taxon>Fungi</taxon>
        <taxon>Dikarya</taxon>
        <taxon>Ascomycota</taxon>
        <taxon>Pezizomycotina</taxon>
        <taxon>Sordariomycetes</taxon>
        <taxon>Sordariomycetidae</taxon>
        <taxon>Sordariales</taxon>
        <taxon>Chaetomiaceae</taxon>
        <taxon>Parathielavia</taxon>
    </lineage>
</organism>
<evidence type="ECO:0000259" key="1">
    <source>
        <dbReference type="PROSITE" id="PS51186"/>
    </source>
</evidence>
<gene>
    <name evidence="2" type="ORF">N657DRAFT_568376</name>
</gene>
<keyword evidence="3" id="KW-1185">Reference proteome</keyword>
<dbReference type="PROSITE" id="PS51186">
    <property type="entry name" value="GNAT"/>
    <property type="match status" value="1"/>
</dbReference>
<dbReference type="PANTHER" id="PTHR42791:SF16">
    <property type="entry name" value="N-ACETYLTRANSFERASE DOMAIN-CONTAINING PROTEIN"/>
    <property type="match status" value="1"/>
</dbReference>
<feature type="non-terminal residue" evidence="2">
    <location>
        <position position="1"/>
    </location>
</feature>
<sequence>IRSATSSDLPTIISLYLVDFWDEQLMEMLHPYRNKNPADFERFIQDMLTERWLTLGLEQYVDVLVTEGGKIVGFAWWRRSWQDEQKKQDTEGWLTMRESLALPLNDLPKSNCAPSSGRTAPPTQPWLAPRNGSRQKAWMLLTLAVHPAFQKKGLGTMLVKHGLARADEEDQTAWLISREGLEGWYGRLGFVEKGRANIGELARLGWRGRDVSGETGLVREVP</sequence>
<evidence type="ECO:0000313" key="2">
    <source>
        <dbReference type="EMBL" id="KAK4126412.1"/>
    </source>
</evidence>
<dbReference type="Pfam" id="PF13508">
    <property type="entry name" value="Acetyltransf_7"/>
    <property type="match status" value="1"/>
</dbReference>
<dbReference type="InterPro" id="IPR016181">
    <property type="entry name" value="Acyl_CoA_acyltransferase"/>
</dbReference>
<dbReference type="AlphaFoldDB" id="A0AAN6Z629"/>
<reference evidence="2" key="1">
    <citation type="journal article" date="2023" name="Mol. Phylogenet. Evol.">
        <title>Genome-scale phylogeny and comparative genomics of the fungal order Sordariales.</title>
        <authorList>
            <person name="Hensen N."/>
            <person name="Bonometti L."/>
            <person name="Westerberg I."/>
            <person name="Brannstrom I.O."/>
            <person name="Guillou S."/>
            <person name="Cros-Aarteil S."/>
            <person name="Calhoun S."/>
            <person name="Haridas S."/>
            <person name="Kuo A."/>
            <person name="Mondo S."/>
            <person name="Pangilinan J."/>
            <person name="Riley R."/>
            <person name="LaButti K."/>
            <person name="Andreopoulos B."/>
            <person name="Lipzen A."/>
            <person name="Chen C."/>
            <person name="Yan M."/>
            <person name="Daum C."/>
            <person name="Ng V."/>
            <person name="Clum A."/>
            <person name="Steindorff A."/>
            <person name="Ohm R.A."/>
            <person name="Martin F."/>
            <person name="Silar P."/>
            <person name="Natvig D.O."/>
            <person name="Lalanne C."/>
            <person name="Gautier V."/>
            <person name="Ament-Velasquez S.L."/>
            <person name="Kruys A."/>
            <person name="Hutchinson M.I."/>
            <person name="Powell A.J."/>
            <person name="Barry K."/>
            <person name="Miller A.N."/>
            <person name="Grigoriev I.V."/>
            <person name="Debuchy R."/>
            <person name="Gladieux P."/>
            <person name="Hiltunen Thoren M."/>
            <person name="Johannesson H."/>
        </authorList>
    </citation>
    <scope>NUCLEOTIDE SEQUENCE</scope>
    <source>
        <strain evidence="2">CBS 731.68</strain>
    </source>
</reference>
<reference evidence="2" key="2">
    <citation type="submission" date="2023-05" db="EMBL/GenBank/DDBJ databases">
        <authorList>
            <consortium name="Lawrence Berkeley National Laboratory"/>
            <person name="Steindorff A."/>
            <person name="Hensen N."/>
            <person name="Bonometti L."/>
            <person name="Westerberg I."/>
            <person name="Brannstrom I.O."/>
            <person name="Guillou S."/>
            <person name="Cros-Aarteil S."/>
            <person name="Calhoun S."/>
            <person name="Haridas S."/>
            <person name="Kuo A."/>
            <person name="Mondo S."/>
            <person name="Pangilinan J."/>
            <person name="Riley R."/>
            <person name="Labutti K."/>
            <person name="Andreopoulos B."/>
            <person name="Lipzen A."/>
            <person name="Chen C."/>
            <person name="Yanf M."/>
            <person name="Daum C."/>
            <person name="Ng V."/>
            <person name="Clum A."/>
            <person name="Ohm R."/>
            <person name="Martin F."/>
            <person name="Silar P."/>
            <person name="Natvig D."/>
            <person name="Lalanne C."/>
            <person name="Gautier V."/>
            <person name="Ament-Velasquez S.L."/>
            <person name="Kruys A."/>
            <person name="Hutchinson M.I."/>
            <person name="Powell A.J."/>
            <person name="Barry K."/>
            <person name="Miller A.N."/>
            <person name="Grigoriev I.V."/>
            <person name="Debuchy R."/>
            <person name="Gladieux P."/>
            <person name="Thoren M.H."/>
            <person name="Johannesson H."/>
        </authorList>
    </citation>
    <scope>NUCLEOTIDE SEQUENCE</scope>
    <source>
        <strain evidence="2">CBS 731.68</strain>
    </source>
</reference>
<dbReference type="GeneID" id="87825351"/>
<feature type="domain" description="N-acetyltransferase" evidence="1">
    <location>
        <begin position="1"/>
        <end position="222"/>
    </location>
</feature>
<dbReference type="Proteomes" id="UP001302602">
    <property type="component" value="Unassembled WGS sequence"/>
</dbReference>
<dbReference type="InterPro" id="IPR000182">
    <property type="entry name" value="GNAT_dom"/>
</dbReference>
<evidence type="ECO:0000313" key="3">
    <source>
        <dbReference type="Proteomes" id="UP001302602"/>
    </source>
</evidence>
<dbReference type="EMBL" id="MU853225">
    <property type="protein sequence ID" value="KAK4126412.1"/>
    <property type="molecule type" value="Genomic_DNA"/>
</dbReference>
<dbReference type="SUPFAM" id="SSF55729">
    <property type="entry name" value="Acyl-CoA N-acyltransferases (Nat)"/>
    <property type="match status" value="1"/>
</dbReference>
<protein>
    <submittedName>
        <fullName evidence="2">Acyl-CoA N-acyltransferase</fullName>
    </submittedName>
</protein>